<protein>
    <submittedName>
        <fullName evidence="2">Capsid and scaffold protein</fullName>
    </submittedName>
</protein>
<keyword evidence="1" id="KW-0812">Transmembrane</keyword>
<keyword evidence="1" id="KW-0472">Membrane</keyword>
<keyword evidence="1" id="KW-1133">Transmembrane helix</keyword>
<evidence type="ECO:0000256" key="1">
    <source>
        <dbReference type="SAM" id="Phobius"/>
    </source>
</evidence>
<reference evidence="2" key="1">
    <citation type="submission" date="2024-04" db="EMBL/GenBank/DDBJ databases">
        <authorList>
            <person name="Deptula P."/>
        </authorList>
    </citation>
    <scope>NUCLEOTIDE SEQUENCE</scope>
</reference>
<name>A0AAU6VYX6_9VIRU</name>
<accession>A0AAU6VYX6</accession>
<feature type="transmembrane region" description="Helical" evidence="1">
    <location>
        <begin position="6"/>
        <end position="26"/>
    </location>
</feature>
<evidence type="ECO:0000313" key="2">
    <source>
        <dbReference type="EMBL" id="XAG93424.1"/>
    </source>
</evidence>
<sequence>MTVASAVVIVGVVLTFRIASILWRVGRGLAWT</sequence>
<organism evidence="2">
    <name type="scientific">Propionibacterium phage Philemon</name>
    <dbReference type="NCBI Taxonomy" id="3141823"/>
    <lineage>
        <taxon>Viruses</taxon>
        <taxon>Monodnaviria</taxon>
        <taxon>Loebvirae</taxon>
        <taxon>Hofneiviricota</taxon>
        <taxon>Faserviricetes</taxon>
        <taxon>Tubulavirales</taxon>
        <taxon>Paulinoviridae</taxon>
        <taxon>Bifilivirus</taxon>
        <taxon>Bifilivirus philemonii</taxon>
    </lineage>
</organism>
<proteinExistence type="predicted"/>
<dbReference type="EMBL" id="PP693361">
    <property type="protein sequence ID" value="XAG93424.1"/>
    <property type="molecule type" value="Genomic_DNA"/>
</dbReference>